<accession>A0ABS7U769</accession>
<dbReference type="CDD" id="cd06588">
    <property type="entry name" value="PhnB_like"/>
    <property type="match status" value="1"/>
</dbReference>
<feature type="domain" description="Glyoxalase/fosfomycin resistance/dioxygenase" evidence="1">
    <location>
        <begin position="9"/>
        <end position="130"/>
    </location>
</feature>
<evidence type="ECO:0000313" key="2">
    <source>
        <dbReference type="EMBL" id="MBZ5736687.1"/>
    </source>
</evidence>
<evidence type="ECO:0000313" key="3">
    <source>
        <dbReference type="Proteomes" id="UP000780875"/>
    </source>
</evidence>
<name>A0ABS7U769_9ACTN</name>
<dbReference type="Pfam" id="PF00903">
    <property type="entry name" value="Glyoxalase"/>
    <property type="match status" value="1"/>
</dbReference>
<organism evidence="2 3">
    <name type="scientific">Nocardioides mangrovi</name>
    <dbReference type="NCBI Taxonomy" id="2874580"/>
    <lineage>
        <taxon>Bacteria</taxon>
        <taxon>Bacillati</taxon>
        <taxon>Actinomycetota</taxon>
        <taxon>Actinomycetes</taxon>
        <taxon>Propionibacteriales</taxon>
        <taxon>Nocardioidaceae</taxon>
        <taxon>Nocardioides</taxon>
    </lineage>
</organism>
<dbReference type="InterPro" id="IPR028973">
    <property type="entry name" value="PhnB-like"/>
</dbReference>
<gene>
    <name evidence="2" type="ORF">K8U61_00835</name>
</gene>
<protein>
    <submittedName>
        <fullName evidence="2">VOC family protein</fullName>
    </submittedName>
</protein>
<evidence type="ECO:0000259" key="1">
    <source>
        <dbReference type="Pfam" id="PF00903"/>
    </source>
</evidence>
<proteinExistence type="predicted"/>
<dbReference type="InterPro" id="IPR004360">
    <property type="entry name" value="Glyas_Fos-R_dOase_dom"/>
</dbReference>
<dbReference type="InterPro" id="IPR029068">
    <property type="entry name" value="Glyas_Bleomycin-R_OHBP_Dase"/>
</dbReference>
<keyword evidence="3" id="KW-1185">Reference proteome</keyword>
<dbReference type="EMBL" id="JAIQZJ010000001">
    <property type="protein sequence ID" value="MBZ5736687.1"/>
    <property type="molecule type" value="Genomic_DNA"/>
</dbReference>
<comment type="caution">
    <text evidence="2">The sequence shown here is derived from an EMBL/GenBank/DDBJ whole genome shotgun (WGS) entry which is preliminary data.</text>
</comment>
<sequence>MSTSLNPYLNFRGEAREAMTFYQSVLGGQLDVMTFADMGGMGVPDAESGQVMHSALTVSDSVAVFGADVPSHMEGDFPNGRIALSGDDVDVLRGWFDGLAAGGTVNVPLDKAPWGDWFGDLTDAYGVSWMVNISGAGDSGD</sequence>
<dbReference type="Gene3D" id="3.10.180.10">
    <property type="entry name" value="2,3-Dihydroxybiphenyl 1,2-Dioxygenase, domain 1"/>
    <property type="match status" value="1"/>
</dbReference>
<reference evidence="2 3" key="1">
    <citation type="submission" date="2021-09" db="EMBL/GenBank/DDBJ databases">
        <title>Whole genome sequence of Nocardioides sp. GBK3QG-3.</title>
        <authorList>
            <person name="Tuo L."/>
        </authorList>
    </citation>
    <scope>NUCLEOTIDE SEQUENCE [LARGE SCALE GENOMIC DNA]</scope>
    <source>
        <strain evidence="2 3">GBK3QG-3</strain>
    </source>
</reference>
<dbReference type="PANTHER" id="PTHR33990:SF1">
    <property type="entry name" value="PROTEIN YJDN"/>
    <property type="match status" value="1"/>
</dbReference>
<dbReference type="RefSeq" id="WP_224121061.1">
    <property type="nucleotide sequence ID" value="NZ_JAIQZJ010000001.1"/>
</dbReference>
<dbReference type="PANTHER" id="PTHR33990">
    <property type="entry name" value="PROTEIN YJDN-RELATED"/>
    <property type="match status" value="1"/>
</dbReference>
<dbReference type="SUPFAM" id="SSF54593">
    <property type="entry name" value="Glyoxalase/Bleomycin resistance protein/Dihydroxybiphenyl dioxygenase"/>
    <property type="match status" value="1"/>
</dbReference>
<dbReference type="Proteomes" id="UP000780875">
    <property type="component" value="Unassembled WGS sequence"/>
</dbReference>